<evidence type="ECO:0000313" key="1">
    <source>
        <dbReference type="EMBL" id="SMF91145.1"/>
    </source>
</evidence>
<reference evidence="1 2" key="1">
    <citation type="submission" date="2017-04" db="EMBL/GenBank/DDBJ databases">
        <authorList>
            <person name="Afonso C.L."/>
            <person name="Miller P.J."/>
            <person name="Scott M.A."/>
            <person name="Spackman E."/>
            <person name="Goraichik I."/>
            <person name="Dimitrov K.M."/>
            <person name="Suarez D.L."/>
            <person name="Swayne D.E."/>
        </authorList>
    </citation>
    <scope>NUCLEOTIDE SEQUENCE [LARGE SCALE GENOMIC DNA]</scope>
    <source>
        <strain evidence="1 2">N3/975</strain>
    </source>
</reference>
<proteinExistence type="predicted"/>
<dbReference type="EMBL" id="LT840184">
    <property type="protein sequence ID" value="SMF91145.1"/>
    <property type="molecule type" value="Genomic_DNA"/>
</dbReference>
<dbReference type="RefSeq" id="WP_208915980.1">
    <property type="nucleotide sequence ID" value="NZ_LT840184.1"/>
</dbReference>
<keyword evidence="2" id="KW-1185">Reference proteome</keyword>
<accession>A0A1X7HRF1</accession>
<dbReference type="AlphaFoldDB" id="A0A1X7HRF1"/>
<evidence type="ECO:0000313" key="2">
    <source>
        <dbReference type="Proteomes" id="UP000192940"/>
    </source>
</evidence>
<dbReference type="InterPro" id="IPR038690">
    <property type="entry name" value="NusG_2_sf"/>
</dbReference>
<sequence length="132" mass="14527">MKRGDLVLISVVLAAALIFLVPRWLDGKDSEKNHNNPLTATITVDGQLFKTVELTEEEQIIEIKTDHGVNILKVYDYGIEMIEADCPDEVCLSFGFVDKKNQSIVCLPHKVLVEVEGASGGESQDEVDAVVN</sequence>
<dbReference type="Pfam" id="PF07009">
    <property type="entry name" value="NusG_II"/>
    <property type="match status" value="1"/>
</dbReference>
<name>A0A1X7HRF1_9BACL</name>
<dbReference type="Proteomes" id="UP000192940">
    <property type="component" value="Chromosome I"/>
</dbReference>
<dbReference type="Gene3D" id="2.60.320.10">
    <property type="entry name" value="N-utilization substance G protein NusG, insert domain"/>
    <property type="match status" value="1"/>
</dbReference>
<gene>
    <name evidence="1" type="ORF">SAMN05661091_5356</name>
</gene>
<protein>
    <submittedName>
        <fullName evidence="1">Uncharacterized protein</fullName>
    </submittedName>
</protein>
<dbReference type="STRING" id="1313296.SAMN05661091_5356"/>
<organism evidence="1 2">
    <name type="scientific">Paenibacillus uliginis N3/975</name>
    <dbReference type="NCBI Taxonomy" id="1313296"/>
    <lineage>
        <taxon>Bacteria</taxon>
        <taxon>Bacillati</taxon>
        <taxon>Bacillota</taxon>
        <taxon>Bacilli</taxon>
        <taxon>Bacillales</taxon>
        <taxon>Paenibacillaceae</taxon>
        <taxon>Paenibacillus</taxon>
    </lineage>
</organism>
<dbReference type="CDD" id="cd09911">
    <property type="entry name" value="Lin0431_like"/>
    <property type="match status" value="1"/>
</dbReference>